<reference evidence="1 2" key="1">
    <citation type="submission" date="2016-04" db="EMBL/GenBank/DDBJ databases">
        <title>Genome sequence of Clostridium magnum DSM 2767.</title>
        <authorList>
            <person name="Poehlein A."/>
            <person name="Uhlig R."/>
            <person name="Fischer R."/>
            <person name="Bahl H."/>
            <person name="Daniel R."/>
        </authorList>
    </citation>
    <scope>NUCLEOTIDE SEQUENCE [LARGE SCALE GENOMIC DNA]</scope>
    <source>
        <strain evidence="1 2">DSM 2767</strain>
    </source>
</reference>
<evidence type="ECO:0000313" key="2">
    <source>
        <dbReference type="Proteomes" id="UP000076603"/>
    </source>
</evidence>
<proteinExistence type="predicted"/>
<evidence type="ECO:0000313" key="1">
    <source>
        <dbReference type="EMBL" id="KZL88882.1"/>
    </source>
</evidence>
<comment type="caution">
    <text evidence="1">The sequence shown here is derived from an EMBL/GenBank/DDBJ whole genome shotgun (WGS) entry which is preliminary data.</text>
</comment>
<accession>A0A161YFM4</accession>
<dbReference type="EMBL" id="LWAE01000013">
    <property type="protein sequence ID" value="KZL88882.1"/>
    <property type="molecule type" value="Genomic_DNA"/>
</dbReference>
<organism evidence="1 2">
    <name type="scientific">Clostridium magnum DSM 2767</name>
    <dbReference type="NCBI Taxonomy" id="1121326"/>
    <lineage>
        <taxon>Bacteria</taxon>
        <taxon>Bacillati</taxon>
        <taxon>Bacillota</taxon>
        <taxon>Clostridia</taxon>
        <taxon>Eubacteriales</taxon>
        <taxon>Clostridiaceae</taxon>
        <taxon>Clostridium</taxon>
    </lineage>
</organism>
<gene>
    <name evidence="1" type="ORF">CLMAG_57860</name>
</gene>
<keyword evidence="2" id="KW-1185">Reference proteome</keyword>
<dbReference type="PATRIC" id="fig|1121326.3.peg.5846"/>
<dbReference type="AlphaFoldDB" id="A0A161YFM4"/>
<name>A0A161YFM4_9CLOT</name>
<protein>
    <submittedName>
        <fullName evidence="1">Uncharacterized protein</fullName>
    </submittedName>
</protein>
<dbReference type="Proteomes" id="UP000076603">
    <property type="component" value="Unassembled WGS sequence"/>
</dbReference>
<sequence>MPLRNKLLNFIDTLTVSLANEVSLRLMIPTNIVNRTEMICEYISDEIGMHFRVEDFIMVIYLDYIKNSIKKYDPMRIYREISESYGYNDKIKIVCGNETYVYDKLACGRTDIVITMDKNEARKGQLLLREIGDLYGRKISLDLMISTLWINFIERYKRGDTEKSLKSILKILKSC</sequence>
<dbReference type="STRING" id="1121326.CLMAG_57860"/>